<name>A0A7J9J286_9ROSI</name>
<organism evidence="1 2">
    <name type="scientific">Gossypium armourianum</name>
    <dbReference type="NCBI Taxonomy" id="34283"/>
    <lineage>
        <taxon>Eukaryota</taxon>
        <taxon>Viridiplantae</taxon>
        <taxon>Streptophyta</taxon>
        <taxon>Embryophyta</taxon>
        <taxon>Tracheophyta</taxon>
        <taxon>Spermatophyta</taxon>
        <taxon>Magnoliopsida</taxon>
        <taxon>eudicotyledons</taxon>
        <taxon>Gunneridae</taxon>
        <taxon>Pentapetalae</taxon>
        <taxon>rosids</taxon>
        <taxon>malvids</taxon>
        <taxon>Malvales</taxon>
        <taxon>Malvaceae</taxon>
        <taxon>Malvoideae</taxon>
        <taxon>Gossypium</taxon>
    </lineage>
</organism>
<reference evidence="1 2" key="1">
    <citation type="journal article" date="2019" name="Genome Biol. Evol.">
        <title>Insights into the evolution of the New World diploid cottons (Gossypium, subgenus Houzingenia) based on genome sequencing.</title>
        <authorList>
            <person name="Grover C.E."/>
            <person name="Arick M.A. 2nd"/>
            <person name="Thrash A."/>
            <person name="Conover J.L."/>
            <person name="Sanders W.S."/>
            <person name="Peterson D.G."/>
            <person name="Frelichowski J.E."/>
            <person name="Scheffler J.A."/>
            <person name="Scheffler B.E."/>
            <person name="Wendel J.F."/>
        </authorList>
    </citation>
    <scope>NUCLEOTIDE SEQUENCE [LARGE SCALE GENOMIC DNA]</scope>
    <source>
        <strain evidence="1">6</strain>
        <tissue evidence="1">Leaf</tissue>
    </source>
</reference>
<dbReference type="EMBL" id="JABFAE010000005">
    <property type="protein sequence ID" value="MBA0828427.1"/>
    <property type="molecule type" value="Genomic_DNA"/>
</dbReference>
<sequence length="265" mass="29353">MLIGSKRSSRKEVLETDVDDVQLFEGDVTVGTKDGILSIRSSDHIRFPGILGFMYRKSVIKFIGETVGKFINSNDNTVSTLYGRFVRLPVMVDLNKPLVSRIKVDEKLGSENVALNLSARSSGSKVNHEEVEKFGPWMLVDWLTKRTNQSKGTDKVVKESANPKGSRFTALLNLRDNEIDIVQNIMSEFNVKSKGKCLVIYDNPLVVDNSILDRGNGIKVGPRDMVNEPRSININGLVICISSNASGGLTRALELSDRMGHIEID</sequence>
<evidence type="ECO:0000313" key="2">
    <source>
        <dbReference type="Proteomes" id="UP000593575"/>
    </source>
</evidence>
<accession>A0A7J9J286</accession>
<proteinExistence type="predicted"/>
<evidence type="ECO:0000313" key="1">
    <source>
        <dbReference type="EMBL" id="MBA0828427.1"/>
    </source>
</evidence>
<dbReference type="Proteomes" id="UP000593575">
    <property type="component" value="Unassembled WGS sequence"/>
</dbReference>
<dbReference type="AlphaFoldDB" id="A0A7J9J286"/>
<comment type="caution">
    <text evidence="1">The sequence shown here is derived from an EMBL/GenBank/DDBJ whole genome shotgun (WGS) entry which is preliminary data.</text>
</comment>
<gene>
    <name evidence="1" type="ORF">Goarm_013103</name>
</gene>
<protein>
    <submittedName>
        <fullName evidence="1">Uncharacterized protein</fullName>
    </submittedName>
</protein>
<keyword evidence="2" id="KW-1185">Reference proteome</keyword>